<dbReference type="InterPro" id="IPR050975">
    <property type="entry name" value="Sleep_regulator"/>
</dbReference>
<reference evidence="10 11" key="1">
    <citation type="journal article" date="2023" name="Insect Mol. Biol.">
        <title>Genome sequencing provides insights into the evolution of gene families encoding plant cell wall-degrading enzymes in longhorned beetles.</title>
        <authorList>
            <person name="Shin N.R."/>
            <person name="Okamura Y."/>
            <person name="Kirsch R."/>
            <person name="Pauchet Y."/>
        </authorList>
    </citation>
    <scope>NUCLEOTIDE SEQUENCE [LARGE SCALE GENOMIC DNA]</scope>
    <source>
        <strain evidence="10">EAD_L_NR</strain>
    </source>
</reference>
<evidence type="ECO:0000256" key="9">
    <source>
        <dbReference type="SAM" id="SignalP"/>
    </source>
</evidence>
<feature type="signal peptide" evidence="9">
    <location>
        <begin position="1"/>
        <end position="19"/>
    </location>
</feature>
<dbReference type="PANTHER" id="PTHR33562">
    <property type="entry name" value="ATILLA, ISOFORM B-RELATED-RELATED"/>
    <property type="match status" value="1"/>
</dbReference>
<evidence type="ECO:0000256" key="3">
    <source>
        <dbReference type="ARBA" id="ARBA00022692"/>
    </source>
</evidence>
<keyword evidence="2" id="KW-0336">GPI-anchor</keyword>
<keyword evidence="6" id="KW-0472">Membrane</keyword>
<keyword evidence="4 9" id="KW-0732">Signal</keyword>
<proteinExistence type="predicted"/>
<evidence type="ECO:0008006" key="12">
    <source>
        <dbReference type="Google" id="ProtNLM"/>
    </source>
</evidence>
<comment type="caution">
    <text evidence="10">The sequence shown here is derived from an EMBL/GenBank/DDBJ whole genome shotgun (WGS) entry which is preliminary data.</text>
</comment>
<keyword evidence="3" id="KW-0812">Transmembrane</keyword>
<dbReference type="InterPro" id="IPR031424">
    <property type="entry name" value="QVR-like"/>
</dbReference>
<keyword evidence="7" id="KW-0325">Glycoprotein</keyword>
<evidence type="ECO:0000256" key="4">
    <source>
        <dbReference type="ARBA" id="ARBA00022729"/>
    </source>
</evidence>
<evidence type="ECO:0000256" key="7">
    <source>
        <dbReference type="ARBA" id="ARBA00023180"/>
    </source>
</evidence>
<name>A0AAV8VRB0_9CUCU</name>
<evidence type="ECO:0000256" key="8">
    <source>
        <dbReference type="ARBA" id="ARBA00023288"/>
    </source>
</evidence>
<dbReference type="GO" id="GO:0032222">
    <property type="term" value="P:regulation of synaptic transmission, cholinergic"/>
    <property type="evidence" value="ECO:0007669"/>
    <property type="project" value="InterPro"/>
</dbReference>
<dbReference type="GO" id="GO:0030431">
    <property type="term" value="P:sleep"/>
    <property type="evidence" value="ECO:0007669"/>
    <property type="project" value="InterPro"/>
</dbReference>
<dbReference type="Proteomes" id="UP001159042">
    <property type="component" value="Unassembled WGS sequence"/>
</dbReference>
<gene>
    <name evidence="10" type="ORF">NQ315_016411</name>
</gene>
<dbReference type="Pfam" id="PF17064">
    <property type="entry name" value="QVR"/>
    <property type="match status" value="1"/>
</dbReference>
<evidence type="ECO:0000256" key="2">
    <source>
        <dbReference type="ARBA" id="ARBA00022622"/>
    </source>
</evidence>
<dbReference type="AlphaFoldDB" id="A0AAV8VRB0"/>
<evidence type="ECO:0000313" key="10">
    <source>
        <dbReference type="EMBL" id="KAJ8916271.1"/>
    </source>
</evidence>
<dbReference type="PANTHER" id="PTHR33562:SF29">
    <property type="entry name" value="PROTEIN SLEEPLESS"/>
    <property type="match status" value="1"/>
</dbReference>
<protein>
    <recommendedName>
        <fullName evidence="12">Protein quiver</fullName>
    </recommendedName>
</protein>
<accession>A0AAV8VRB0</accession>
<dbReference type="GO" id="GO:0098552">
    <property type="term" value="C:side of membrane"/>
    <property type="evidence" value="ECO:0007669"/>
    <property type="project" value="UniProtKB-KW"/>
</dbReference>
<evidence type="ECO:0000256" key="6">
    <source>
        <dbReference type="ARBA" id="ARBA00023136"/>
    </source>
</evidence>
<comment type="subcellular location">
    <subcellularLocation>
        <location evidence="1">Membrane</location>
        <topology evidence="1">Lipid-anchor</topology>
        <topology evidence="1">GPI-anchor</topology>
    </subcellularLocation>
</comment>
<evidence type="ECO:0000313" key="11">
    <source>
        <dbReference type="Proteomes" id="UP001159042"/>
    </source>
</evidence>
<evidence type="ECO:0000256" key="5">
    <source>
        <dbReference type="ARBA" id="ARBA00022989"/>
    </source>
</evidence>
<sequence length="125" mass="13519">MSWNLSLLLSSLIVGPENSGLTCYECSQPKGVGLPCELSVESVPQTACAAGTSCIKYVWTNAGTSIVYRHCTSLTCDVLQQNSTAFNRLETCQTCNVDLCNKAVNETHLFVIIVMLSVLFHVLLG</sequence>
<keyword evidence="11" id="KW-1185">Reference proteome</keyword>
<organism evidence="10 11">
    <name type="scientific">Exocentrus adspersus</name>
    <dbReference type="NCBI Taxonomy" id="1586481"/>
    <lineage>
        <taxon>Eukaryota</taxon>
        <taxon>Metazoa</taxon>
        <taxon>Ecdysozoa</taxon>
        <taxon>Arthropoda</taxon>
        <taxon>Hexapoda</taxon>
        <taxon>Insecta</taxon>
        <taxon>Pterygota</taxon>
        <taxon>Neoptera</taxon>
        <taxon>Endopterygota</taxon>
        <taxon>Coleoptera</taxon>
        <taxon>Polyphaga</taxon>
        <taxon>Cucujiformia</taxon>
        <taxon>Chrysomeloidea</taxon>
        <taxon>Cerambycidae</taxon>
        <taxon>Lamiinae</taxon>
        <taxon>Acanthocinini</taxon>
        <taxon>Exocentrus</taxon>
    </lineage>
</organism>
<keyword evidence="5" id="KW-1133">Transmembrane helix</keyword>
<feature type="chain" id="PRO_5044023907" description="Protein quiver" evidence="9">
    <location>
        <begin position="20"/>
        <end position="125"/>
    </location>
</feature>
<evidence type="ECO:0000256" key="1">
    <source>
        <dbReference type="ARBA" id="ARBA00004589"/>
    </source>
</evidence>
<keyword evidence="8" id="KW-0449">Lipoprotein</keyword>
<dbReference type="EMBL" id="JANEYG010000044">
    <property type="protein sequence ID" value="KAJ8916271.1"/>
    <property type="molecule type" value="Genomic_DNA"/>
</dbReference>